<evidence type="ECO:0000313" key="2">
    <source>
        <dbReference type="EMBL" id="GGA24131.1"/>
    </source>
</evidence>
<sequence>MTINYISIKKLHGFKDVFVDFNSDLTLLVGKNGSGKTTVLNILSSILTGQLAPLLKYEFEIVYIEYYEGELYRTISLENFNGSYIISGETGTHEVEKLDLRNQHLHSKTSSAFLLGRKNESSDLTNFEPIKSLKKACPTYFLSLTRDIHKNQTEYSTSSRPVSNLDESIKHVNELATIKYHEIISKSERYNREMRNEIFQAMFSYDTQNYISPKKVRGFPKDDEIKKLSNALREIGLDSEAFERFVNLMNKDMKSVLDNPDDQFNEKERKIQARLVANMSQYFKIKSLSEIAEKKNQKKIDANKPITTFLETVNSFLVDSGKSIFLRTEDKLGLFFKLLDPQSKDKYFELSKLSSGEKQLVIFFAYLIFQKDNNDGSTFIIDEPELSLHLHWQQRFCKAALSIAPNNQFIFATHSPEIIGPFREKCKPLGKEI</sequence>
<name>A0ABQ1FQN2_9BACL</name>
<evidence type="ECO:0000259" key="1">
    <source>
        <dbReference type="Pfam" id="PF13175"/>
    </source>
</evidence>
<evidence type="ECO:0000313" key="3">
    <source>
        <dbReference type="Proteomes" id="UP000609323"/>
    </source>
</evidence>
<dbReference type="Proteomes" id="UP000609323">
    <property type="component" value="Unassembled WGS sequence"/>
</dbReference>
<dbReference type="PANTHER" id="PTHR43581:SF2">
    <property type="entry name" value="EXCINUCLEASE ATPASE SUBUNIT"/>
    <property type="match status" value="1"/>
</dbReference>
<dbReference type="Gene3D" id="3.40.50.300">
    <property type="entry name" value="P-loop containing nucleotide triphosphate hydrolases"/>
    <property type="match status" value="2"/>
</dbReference>
<gene>
    <name evidence="2" type="ORF">GCM10010917_06180</name>
</gene>
<dbReference type="PANTHER" id="PTHR43581">
    <property type="entry name" value="ATP/GTP PHOSPHATASE"/>
    <property type="match status" value="1"/>
</dbReference>
<organism evidence="2 3">
    <name type="scientific">Paenibacillus physcomitrellae</name>
    <dbReference type="NCBI Taxonomy" id="1619311"/>
    <lineage>
        <taxon>Bacteria</taxon>
        <taxon>Bacillati</taxon>
        <taxon>Bacillota</taxon>
        <taxon>Bacilli</taxon>
        <taxon>Bacillales</taxon>
        <taxon>Paenibacillaceae</taxon>
        <taxon>Paenibacillus</taxon>
    </lineage>
</organism>
<proteinExistence type="predicted"/>
<dbReference type="InterPro" id="IPR041685">
    <property type="entry name" value="AAA_GajA/Old/RecF-like"/>
</dbReference>
<dbReference type="SUPFAM" id="SSF52540">
    <property type="entry name" value="P-loop containing nucleoside triphosphate hydrolases"/>
    <property type="match status" value="1"/>
</dbReference>
<dbReference type="InterPro" id="IPR051396">
    <property type="entry name" value="Bact_Antivir_Def_Nuclease"/>
</dbReference>
<protein>
    <recommendedName>
        <fullName evidence="1">Endonuclease GajA/Old nuclease/RecF-like AAA domain-containing protein</fullName>
    </recommendedName>
</protein>
<keyword evidence="3" id="KW-1185">Reference proteome</keyword>
<dbReference type="InterPro" id="IPR027417">
    <property type="entry name" value="P-loop_NTPase"/>
</dbReference>
<dbReference type="RefSeq" id="WP_094093206.1">
    <property type="nucleotide sequence ID" value="NZ_BMHF01000001.1"/>
</dbReference>
<reference evidence="3" key="1">
    <citation type="journal article" date="2019" name="Int. J. Syst. Evol. Microbiol.">
        <title>The Global Catalogue of Microorganisms (GCM) 10K type strain sequencing project: providing services to taxonomists for standard genome sequencing and annotation.</title>
        <authorList>
            <consortium name="The Broad Institute Genomics Platform"/>
            <consortium name="The Broad Institute Genome Sequencing Center for Infectious Disease"/>
            <person name="Wu L."/>
            <person name="Ma J."/>
        </authorList>
    </citation>
    <scope>NUCLEOTIDE SEQUENCE [LARGE SCALE GENOMIC DNA]</scope>
    <source>
        <strain evidence="3">CGMCC 1.15044</strain>
    </source>
</reference>
<comment type="caution">
    <text evidence="2">The sequence shown here is derived from an EMBL/GenBank/DDBJ whole genome shotgun (WGS) entry which is preliminary data.</text>
</comment>
<accession>A0ABQ1FQN2</accession>
<feature type="domain" description="Endonuclease GajA/Old nuclease/RecF-like AAA" evidence="1">
    <location>
        <begin position="1"/>
        <end position="419"/>
    </location>
</feature>
<dbReference type="EMBL" id="BMHF01000001">
    <property type="protein sequence ID" value="GGA24131.1"/>
    <property type="molecule type" value="Genomic_DNA"/>
</dbReference>
<dbReference type="Pfam" id="PF13175">
    <property type="entry name" value="AAA_15"/>
    <property type="match status" value="1"/>
</dbReference>